<name>A0A3P8I427_9TREM</name>
<proteinExistence type="predicted"/>
<dbReference type="EMBL" id="UZAL01030257">
    <property type="protein sequence ID" value="VDP52843.1"/>
    <property type="molecule type" value="Genomic_DNA"/>
</dbReference>
<protein>
    <submittedName>
        <fullName evidence="2">Uncharacterized protein</fullName>
    </submittedName>
</protein>
<keyword evidence="3" id="KW-1185">Reference proteome</keyword>
<keyword evidence="1" id="KW-1133">Transmembrane helix</keyword>
<evidence type="ECO:0000313" key="3">
    <source>
        <dbReference type="Proteomes" id="UP000269396"/>
    </source>
</evidence>
<evidence type="ECO:0000256" key="1">
    <source>
        <dbReference type="SAM" id="Phobius"/>
    </source>
</evidence>
<dbReference type="Proteomes" id="UP000269396">
    <property type="component" value="Unassembled WGS sequence"/>
</dbReference>
<gene>
    <name evidence="2" type="ORF">SMTD_LOCUS10096</name>
</gene>
<feature type="transmembrane region" description="Helical" evidence="1">
    <location>
        <begin position="54"/>
        <end position="73"/>
    </location>
</feature>
<organism evidence="2 3">
    <name type="scientific">Schistosoma mattheei</name>
    <dbReference type="NCBI Taxonomy" id="31246"/>
    <lineage>
        <taxon>Eukaryota</taxon>
        <taxon>Metazoa</taxon>
        <taxon>Spiralia</taxon>
        <taxon>Lophotrochozoa</taxon>
        <taxon>Platyhelminthes</taxon>
        <taxon>Trematoda</taxon>
        <taxon>Digenea</taxon>
        <taxon>Strigeidida</taxon>
        <taxon>Schistosomatoidea</taxon>
        <taxon>Schistosomatidae</taxon>
        <taxon>Schistosoma</taxon>
    </lineage>
</organism>
<reference evidence="2" key="1">
    <citation type="submission" date="2018-11" db="EMBL/GenBank/DDBJ databases">
        <authorList>
            <consortium name="Pathogen Informatics"/>
        </authorList>
    </citation>
    <scope>NUCLEOTIDE SEQUENCE [LARGE SCALE GENOMIC DNA]</scope>
    <source>
        <strain evidence="2">Denwood</strain>
    </source>
</reference>
<dbReference type="AlphaFoldDB" id="A0A3P8I427"/>
<keyword evidence="1" id="KW-0472">Membrane</keyword>
<accession>A0A3P8I427</accession>
<sequence>MYGVLVSKDNGSSISFKIELSPPISIYDAASLNVRDCNSSFSSGRLIVYLRVRGCFKCFIGVYILLVVSMLQFELAVSKCKLFNNPTE</sequence>
<evidence type="ECO:0000313" key="2">
    <source>
        <dbReference type="EMBL" id="VDP52843.1"/>
    </source>
</evidence>
<keyword evidence="1" id="KW-0812">Transmembrane</keyword>